<dbReference type="OrthoDB" id="10251741at2759"/>
<dbReference type="SUPFAM" id="SSF50978">
    <property type="entry name" value="WD40 repeat-like"/>
    <property type="match status" value="1"/>
</dbReference>
<dbReference type="InterPro" id="IPR036322">
    <property type="entry name" value="WD40_repeat_dom_sf"/>
</dbReference>
<dbReference type="SMART" id="SM00320">
    <property type="entry name" value="WD40"/>
    <property type="match status" value="4"/>
</dbReference>
<protein>
    <submittedName>
        <fullName evidence="1">Uncharacterized protein</fullName>
    </submittedName>
</protein>
<dbReference type="PANTHER" id="PTHR47822:SF2">
    <property type="entry name" value="F-BOX AND WD-40 DOMAIN PROTEIN 7"/>
    <property type="match status" value="1"/>
</dbReference>
<dbReference type="InterPro" id="IPR001680">
    <property type="entry name" value="WD40_rpt"/>
</dbReference>
<name>A0A8T1MUM4_CLOSI</name>
<dbReference type="Proteomes" id="UP000286415">
    <property type="component" value="Unassembled WGS sequence"/>
</dbReference>
<proteinExistence type="predicted"/>
<evidence type="ECO:0000313" key="1">
    <source>
        <dbReference type="EMBL" id="KAG5452628.1"/>
    </source>
</evidence>
<comment type="caution">
    <text evidence="1">The sequence shown here is derived from an EMBL/GenBank/DDBJ whole genome shotgun (WGS) entry which is preliminary data.</text>
</comment>
<dbReference type="AlphaFoldDB" id="A0A8T1MUM4"/>
<dbReference type="Pfam" id="PF00400">
    <property type="entry name" value="WD40"/>
    <property type="match status" value="2"/>
</dbReference>
<accession>A0A8T1MUM4</accession>
<reference evidence="1 2" key="1">
    <citation type="journal article" date="2018" name="Biotechnol. Adv.">
        <title>Improved genomic resources and new bioinformatic workflow for the carcinogenic parasite Clonorchis sinensis: Biotechnological implications.</title>
        <authorList>
            <person name="Wang D."/>
            <person name="Korhonen P.K."/>
            <person name="Gasser R.B."/>
            <person name="Young N.D."/>
        </authorList>
    </citation>
    <scope>NUCLEOTIDE SEQUENCE [LARGE SCALE GENOMIC DNA]</scope>
    <source>
        <strain evidence="1">Cs-k2</strain>
    </source>
</reference>
<organism evidence="1 2">
    <name type="scientific">Clonorchis sinensis</name>
    <name type="common">Chinese liver fluke</name>
    <dbReference type="NCBI Taxonomy" id="79923"/>
    <lineage>
        <taxon>Eukaryota</taxon>
        <taxon>Metazoa</taxon>
        <taxon>Spiralia</taxon>
        <taxon>Lophotrochozoa</taxon>
        <taxon>Platyhelminthes</taxon>
        <taxon>Trematoda</taxon>
        <taxon>Digenea</taxon>
        <taxon>Opisthorchiida</taxon>
        <taxon>Opisthorchiata</taxon>
        <taxon>Opisthorchiidae</taxon>
        <taxon>Clonorchis</taxon>
    </lineage>
</organism>
<sequence length="391" mass="43529">MTTAERHSSSDVEPTCMGSGKLIHTFALTSEALTVRLAPEKDYCAIGQCDGCLLLLPMPNKRNKCVRLELRADEGLPCTDLAFIPRRSEFRRLISVYASGFIRIWQFSETGKVSLWKNWREIEAKPDGEGDDDGVTKYNQILCLGLSPDNKRFVTGGSDTIVRVYDILGHGTGRLLIPSIRTDNTVAQNFHTNRVTSVVYHPRGVKDVAFAHIFFSASWDGTVQGWDDRTCGSLWQCAGTNVAGSDGLYVDSIRNLLISGSFKHDKVLSQVWQARTFGDPENRNSMINIDKPLSTIWQDANSPPVQIYVVRATPDNEFLIFGGTNCNMIKLIQSATMRQLALVTNLPVGVYSADTCVDVTDKKRFLVSFTNGKKVYLLLVDPRHPNFNEAP</sequence>
<dbReference type="EMBL" id="NIRI02000042">
    <property type="protein sequence ID" value="KAG5452628.1"/>
    <property type="molecule type" value="Genomic_DNA"/>
</dbReference>
<dbReference type="InterPro" id="IPR015943">
    <property type="entry name" value="WD40/YVTN_repeat-like_dom_sf"/>
</dbReference>
<dbReference type="PANTHER" id="PTHR47822">
    <property type="entry name" value="CARBOHYDRATE BINDING DOMAIN CONTAINING PROTEIN"/>
    <property type="match status" value="1"/>
</dbReference>
<keyword evidence="2" id="KW-1185">Reference proteome</keyword>
<gene>
    <name evidence="1" type="ORF">CSKR_113458</name>
</gene>
<reference evidence="1 2" key="2">
    <citation type="journal article" date="2021" name="Genomics">
        <title>High-quality reference genome for Clonorchis sinensis.</title>
        <authorList>
            <person name="Young N.D."/>
            <person name="Stroehlein A.J."/>
            <person name="Kinkar L."/>
            <person name="Wang T."/>
            <person name="Sohn W.M."/>
            <person name="Chang B.C.H."/>
            <person name="Kaur P."/>
            <person name="Weisz D."/>
            <person name="Dudchenko O."/>
            <person name="Aiden E.L."/>
            <person name="Korhonen P.K."/>
            <person name="Gasser R.B."/>
        </authorList>
    </citation>
    <scope>NUCLEOTIDE SEQUENCE [LARGE SCALE GENOMIC DNA]</scope>
    <source>
        <strain evidence="1">Cs-k2</strain>
    </source>
</reference>
<dbReference type="Gene3D" id="2.130.10.10">
    <property type="entry name" value="YVTN repeat-like/Quinoprotein amine dehydrogenase"/>
    <property type="match status" value="2"/>
</dbReference>
<evidence type="ECO:0000313" key="2">
    <source>
        <dbReference type="Proteomes" id="UP000286415"/>
    </source>
</evidence>